<dbReference type="EMBL" id="SNRW01031743">
    <property type="protein sequence ID" value="KAA6357215.1"/>
    <property type="molecule type" value="Genomic_DNA"/>
</dbReference>
<accession>A0A5J4TIA3</accession>
<name>A0A5J4TIA3_9EUKA</name>
<feature type="domain" description="Reverse transcriptase" evidence="1">
    <location>
        <begin position="119"/>
        <end position="208"/>
    </location>
</feature>
<dbReference type="PANTHER" id="PTHR33050:SF7">
    <property type="entry name" value="RIBONUCLEASE H"/>
    <property type="match status" value="1"/>
</dbReference>
<dbReference type="InterPro" id="IPR052055">
    <property type="entry name" value="Hepadnavirus_pol/RT"/>
</dbReference>
<dbReference type="Pfam" id="PF00078">
    <property type="entry name" value="RVT_1"/>
    <property type="match status" value="1"/>
</dbReference>
<gene>
    <name evidence="2" type="ORF">EZS28_047257</name>
</gene>
<dbReference type="AlphaFoldDB" id="A0A5J4TIA3"/>
<evidence type="ECO:0000313" key="3">
    <source>
        <dbReference type="Proteomes" id="UP000324800"/>
    </source>
</evidence>
<dbReference type="Gene3D" id="3.30.70.270">
    <property type="match status" value="1"/>
</dbReference>
<dbReference type="Gene3D" id="3.10.10.10">
    <property type="entry name" value="HIV Type 1 Reverse Transcriptase, subunit A, domain 1"/>
    <property type="match status" value="1"/>
</dbReference>
<reference evidence="2 3" key="1">
    <citation type="submission" date="2019-03" db="EMBL/GenBank/DDBJ databases">
        <title>Single cell metagenomics reveals metabolic interactions within the superorganism composed of flagellate Streblomastix strix and complex community of Bacteroidetes bacteria on its surface.</title>
        <authorList>
            <person name="Treitli S.C."/>
            <person name="Kolisko M."/>
            <person name="Husnik F."/>
            <person name="Keeling P."/>
            <person name="Hampl V."/>
        </authorList>
    </citation>
    <scope>NUCLEOTIDE SEQUENCE [LARGE SCALE GENOMIC DNA]</scope>
    <source>
        <strain evidence="2">ST1C</strain>
    </source>
</reference>
<dbReference type="InterPro" id="IPR043128">
    <property type="entry name" value="Rev_trsase/Diguanyl_cyclase"/>
</dbReference>
<dbReference type="InterPro" id="IPR043502">
    <property type="entry name" value="DNA/RNA_pol_sf"/>
</dbReference>
<dbReference type="PANTHER" id="PTHR33050">
    <property type="entry name" value="REVERSE TRANSCRIPTASE DOMAIN-CONTAINING PROTEIN"/>
    <property type="match status" value="1"/>
</dbReference>
<dbReference type="InterPro" id="IPR000477">
    <property type="entry name" value="RT_dom"/>
</dbReference>
<evidence type="ECO:0000313" key="2">
    <source>
        <dbReference type="EMBL" id="KAA6357215.1"/>
    </source>
</evidence>
<evidence type="ECO:0000259" key="1">
    <source>
        <dbReference type="Pfam" id="PF00078"/>
    </source>
</evidence>
<organism evidence="2 3">
    <name type="scientific">Streblomastix strix</name>
    <dbReference type="NCBI Taxonomy" id="222440"/>
    <lineage>
        <taxon>Eukaryota</taxon>
        <taxon>Metamonada</taxon>
        <taxon>Preaxostyla</taxon>
        <taxon>Oxymonadida</taxon>
        <taxon>Streblomastigidae</taxon>
        <taxon>Streblomastix</taxon>
    </lineage>
</organism>
<feature type="non-terminal residue" evidence="2">
    <location>
        <position position="211"/>
    </location>
</feature>
<sequence>MTSPTQVRKKMKKMTKNNFDQELNQDNNELAPNRLINRIGKLEEIGGAYRVLNGAQPNWISNHLIKQLSNSNNPPMFKGSIYQEQEYNNQLTQELNQGIVIESNQIKIYNPSFLTKRADGRYRENIDCRLINQLTKSVHFKMDGVVELAKLMEKGDYATTLDIQDAFLHIRVSPNLQPYLVLMFKMKSITYIALPFGYKRSTYIFSKILLI</sequence>
<comment type="caution">
    <text evidence="2">The sequence shown here is derived from an EMBL/GenBank/DDBJ whole genome shotgun (WGS) entry which is preliminary data.</text>
</comment>
<protein>
    <recommendedName>
        <fullName evidence="1">Reverse transcriptase domain-containing protein</fullName>
    </recommendedName>
</protein>
<dbReference type="Proteomes" id="UP000324800">
    <property type="component" value="Unassembled WGS sequence"/>
</dbReference>
<dbReference type="SUPFAM" id="SSF56672">
    <property type="entry name" value="DNA/RNA polymerases"/>
    <property type="match status" value="1"/>
</dbReference>
<proteinExistence type="predicted"/>